<feature type="transmembrane region" description="Helical" evidence="1">
    <location>
        <begin position="20"/>
        <end position="39"/>
    </location>
</feature>
<keyword evidence="3" id="KW-1185">Reference proteome</keyword>
<dbReference type="Proteomes" id="UP000287872">
    <property type="component" value="Unassembled WGS sequence"/>
</dbReference>
<evidence type="ECO:0000313" key="3">
    <source>
        <dbReference type="Proteomes" id="UP000287872"/>
    </source>
</evidence>
<dbReference type="EMBL" id="BHYK01000008">
    <property type="protein sequence ID" value="GCD10059.1"/>
    <property type="molecule type" value="Genomic_DNA"/>
</dbReference>
<evidence type="ECO:0000313" key="2">
    <source>
        <dbReference type="EMBL" id="GCD10059.1"/>
    </source>
</evidence>
<keyword evidence="1" id="KW-1133">Transmembrane helix</keyword>
<evidence type="ECO:0000256" key="1">
    <source>
        <dbReference type="SAM" id="Phobius"/>
    </source>
</evidence>
<reference evidence="2 3" key="1">
    <citation type="submission" date="2018-11" db="EMBL/GenBank/DDBJ databases">
        <title>Genome sequencing and assembly of Clostridium tagluense strain A121.</title>
        <authorList>
            <person name="Murakami T."/>
            <person name="Segawa T."/>
            <person name="Shcherbakova V.A."/>
            <person name="Mori H."/>
            <person name="Yoshimura Y."/>
        </authorList>
    </citation>
    <scope>NUCLEOTIDE SEQUENCE [LARGE SCALE GENOMIC DNA]</scope>
    <source>
        <strain evidence="2 3">A121</strain>
    </source>
</reference>
<sequence>MKIVAKSIEVVDWTDTKGNIWPWLYINSLPITVLNQIFLSQIELML</sequence>
<proteinExistence type="predicted"/>
<keyword evidence="1" id="KW-0472">Membrane</keyword>
<name>A0A401UKS3_9CLOT</name>
<protein>
    <submittedName>
        <fullName evidence="2">Uncharacterized protein</fullName>
    </submittedName>
</protein>
<organism evidence="2 3">
    <name type="scientific">Clostridium tagluense</name>
    <dbReference type="NCBI Taxonomy" id="360422"/>
    <lineage>
        <taxon>Bacteria</taxon>
        <taxon>Bacillati</taxon>
        <taxon>Bacillota</taxon>
        <taxon>Clostridia</taxon>
        <taxon>Eubacteriales</taxon>
        <taxon>Clostridiaceae</taxon>
        <taxon>Clostridium</taxon>
    </lineage>
</organism>
<accession>A0A401UKS3</accession>
<gene>
    <name evidence="2" type="ORF">Ctaglu_16820</name>
</gene>
<keyword evidence="1" id="KW-0812">Transmembrane</keyword>
<comment type="caution">
    <text evidence="2">The sequence shown here is derived from an EMBL/GenBank/DDBJ whole genome shotgun (WGS) entry which is preliminary data.</text>
</comment>
<dbReference type="AlphaFoldDB" id="A0A401UKS3"/>